<keyword evidence="6" id="KW-0175">Coiled coil</keyword>
<feature type="domain" description="DNA2/NAM7 helicase-like C-terminal" evidence="9">
    <location>
        <begin position="776"/>
        <end position="956"/>
    </location>
</feature>
<comment type="similarity">
    <text evidence="1">Belongs to the DNA2/NAM7 helicase family.</text>
</comment>
<evidence type="ECO:0000313" key="11">
    <source>
        <dbReference type="EMBL" id="WLI73608.1"/>
    </source>
</evidence>
<evidence type="ECO:0000256" key="1">
    <source>
        <dbReference type="ARBA" id="ARBA00007913"/>
    </source>
</evidence>
<feature type="domain" description="Restriction endonuclease type II-like" evidence="10">
    <location>
        <begin position="1010"/>
        <end position="1098"/>
    </location>
</feature>
<dbReference type="Proteomes" id="UP001235344">
    <property type="component" value="Chromosome"/>
</dbReference>
<keyword evidence="4" id="KW-0347">Helicase</keyword>
<dbReference type="InterPro" id="IPR050534">
    <property type="entry name" value="Coronavir_polyprotein_1ab"/>
</dbReference>
<protein>
    <submittedName>
        <fullName evidence="11">AAA domain-containing protein</fullName>
    </submittedName>
</protein>
<dbReference type="Pfam" id="PF13087">
    <property type="entry name" value="AAA_12"/>
    <property type="match status" value="1"/>
</dbReference>
<dbReference type="SUPFAM" id="SSF52980">
    <property type="entry name" value="Restriction endonuclease-like"/>
    <property type="match status" value="1"/>
</dbReference>
<feature type="domain" description="DNA2/NAM7 helicase helicase" evidence="8">
    <location>
        <begin position="658"/>
        <end position="733"/>
    </location>
</feature>
<evidence type="ECO:0000259" key="9">
    <source>
        <dbReference type="Pfam" id="PF13087"/>
    </source>
</evidence>
<evidence type="ECO:0000256" key="7">
    <source>
        <dbReference type="SAM" id="MobiDB-lite"/>
    </source>
</evidence>
<evidence type="ECO:0000313" key="12">
    <source>
        <dbReference type="Proteomes" id="UP001235344"/>
    </source>
</evidence>
<gene>
    <name evidence="11" type="ORF">B6N23_01300</name>
</gene>
<dbReference type="InterPro" id="IPR011335">
    <property type="entry name" value="Restrct_endonuc-II-like"/>
</dbReference>
<evidence type="ECO:0000259" key="10">
    <source>
        <dbReference type="Pfam" id="PF18741"/>
    </source>
</evidence>
<keyword evidence="3" id="KW-0378">Hydrolase</keyword>
<sequence>MSTQELASRILQVLEQEPGLLGREIAERIGCDKKQVNGLLYSLLRDTLYQDSQYRWYPKQQAPRTSTPASEYSDTDLSRLARYYLACMGQDERGVSIFAYDKFGKPDYAELSQLPQYDDIFQQPAARDLLSRRRNDKGRMEVFFGYPTLLRPHQSAKGWRGFFVEPLFLYPVELNNGPGSQPMLQAGFPILNHKALQFLTRTQREALMEELVQLEEELGLTGQFEPPDLDELTLRLQAIRPEWLWVEAIDPQQLGDTPALAEAQQGGLYNRAMLVMAERSPFTQGLESELKQLAQLAEGRYQGSALSDWLKGTVESSPGTEQRPLIEVLPLNTEQRQAIQQALTNKLTIVTGPPGTGKSQVVTNLLINAAWQGKRVLFASKNNKAVDVVETRVNSLGPRPILLRVGSQQYQTRLAEYLLSMLSTTATAEDQENYREAYTSHRRIEERLIQLDKDTQQLISLRNQVDALEQAAEQVRQELSRSQFKGMRHLELEPLIGASRRLRDAIHGASKDQQPLLPRLLWAFKKRERLDQLAHAARQLPSDIETLGLQHPAIRADEASLAEWRAYAGALSSRLELVEHACEYFDALQALQSAKSLEEISLEQMQWIRALSDNAFTLWRAWLVNQPASLSKEDRQKLNRYHSLLKMVMDTGPDSQLSREVGKQYRSLFQQAAHLLPCWATTALSARGKIPFEPGFFDLVVFDEASQCDIASALPLLYRAKQAVVIGDPKQLSHISGLQRGQDQQLLEKHGLIAEFAHWAYSYNSLFDLAAGLVEGSDIVNLRDHHRSHNDIIEFSNREFYEGRLRVATRYDNLVRPSLKEPGIRWVNVQGQATRPPIGGAENLSEARQIAAEIKELVLERGYRGSIGVVSPFRSQANLIRKVVNADEVLAARLPAHDFLVDTVHKFQGDERDLMIFSPVVASGISNGALGFMRNTPNLFNVAITRARGMLVVVGDLTACSRCGIDYLERFASYSQALQQQSERDQEQGQQDLGPEYPAVSNPERVSDWERLFYRALYQAGIRAIPQYKVEKYDLDFALFVGDRKLNIEVDGERYHRNWTGELCRRDQMRNQRLFELGWDVKRFWVYEVRDDLSRCIQLIKDWKEQGREPL</sequence>
<evidence type="ECO:0000256" key="6">
    <source>
        <dbReference type="SAM" id="Coils"/>
    </source>
</evidence>
<dbReference type="Gene3D" id="1.10.10.10">
    <property type="entry name" value="Winged helix-like DNA-binding domain superfamily/Winged helix DNA-binding domain"/>
    <property type="match status" value="1"/>
</dbReference>
<dbReference type="PANTHER" id="PTHR43788:SF8">
    <property type="entry name" value="DNA-BINDING PROTEIN SMUBP-2"/>
    <property type="match status" value="1"/>
</dbReference>
<dbReference type="Gene3D" id="3.40.960.10">
    <property type="entry name" value="VSR Endonuclease"/>
    <property type="match status" value="1"/>
</dbReference>
<dbReference type="RefSeq" id="WP_305501409.1">
    <property type="nucleotide sequence ID" value="NZ_CP131913.1"/>
</dbReference>
<name>A0ABY9H5R1_9GAMM</name>
<keyword evidence="5" id="KW-0067">ATP-binding</keyword>
<dbReference type="InterPro" id="IPR036390">
    <property type="entry name" value="WH_DNA-bd_sf"/>
</dbReference>
<evidence type="ECO:0000256" key="2">
    <source>
        <dbReference type="ARBA" id="ARBA00022741"/>
    </source>
</evidence>
<feature type="domain" description="DNA2/NAM7 helicase helicase" evidence="8">
    <location>
        <begin position="331"/>
        <end position="483"/>
    </location>
</feature>
<dbReference type="PANTHER" id="PTHR43788">
    <property type="entry name" value="DNA2/NAM7 HELICASE FAMILY MEMBER"/>
    <property type="match status" value="1"/>
</dbReference>
<evidence type="ECO:0000256" key="4">
    <source>
        <dbReference type="ARBA" id="ARBA00022806"/>
    </source>
</evidence>
<evidence type="ECO:0000256" key="5">
    <source>
        <dbReference type="ARBA" id="ARBA00022840"/>
    </source>
</evidence>
<dbReference type="Pfam" id="PF18741">
    <property type="entry name" value="MTES_1575"/>
    <property type="match status" value="1"/>
</dbReference>
<proteinExistence type="inferred from homology"/>
<feature type="region of interest" description="Disordered" evidence="7">
    <location>
        <begin position="979"/>
        <end position="1001"/>
    </location>
</feature>
<feature type="coiled-coil region" evidence="6">
    <location>
        <begin position="451"/>
        <end position="485"/>
    </location>
</feature>
<dbReference type="InterPro" id="IPR027417">
    <property type="entry name" value="P-loop_NTPase"/>
</dbReference>
<dbReference type="InterPro" id="IPR036388">
    <property type="entry name" value="WH-like_DNA-bd_sf"/>
</dbReference>
<dbReference type="EMBL" id="CP131913">
    <property type="protein sequence ID" value="WLI73608.1"/>
    <property type="molecule type" value="Genomic_DNA"/>
</dbReference>
<dbReference type="InterPro" id="IPR041679">
    <property type="entry name" value="DNA2/NAM7-like_C"/>
</dbReference>
<dbReference type="InterPro" id="IPR041677">
    <property type="entry name" value="DNA2/NAM7_AAA_11"/>
</dbReference>
<evidence type="ECO:0000256" key="3">
    <source>
        <dbReference type="ARBA" id="ARBA00022801"/>
    </source>
</evidence>
<dbReference type="Gene3D" id="3.40.50.300">
    <property type="entry name" value="P-loop containing nucleotide triphosphate hydrolases"/>
    <property type="match status" value="3"/>
</dbReference>
<keyword evidence="12" id="KW-1185">Reference proteome</keyword>
<dbReference type="Pfam" id="PF13086">
    <property type="entry name" value="AAA_11"/>
    <property type="match status" value="2"/>
</dbReference>
<keyword evidence="2" id="KW-0547">Nucleotide-binding</keyword>
<dbReference type="CDD" id="cd18808">
    <property type="entry name" value="SF1_C_Upf1"/>
    <property type="match status" value="1"/>
</dbReference>
<reference evidence="11 12" key="1">
    <citation type="submission" date="2023-08" db="EMBL/GenBank/DDBJ databases">
        <title>Transcriptome Analysis of Halomonas alkalicola CICC 11012s to Identify the Genes Involved in Alkaline Tolerances.</title>
        <authorList>
            <person name="Zhai L."/>
        </authorList>
    </citation>
    <scope>NUCLEOTIDE SEQUENCE [LARGE SCALE GENOMIC DNA]</scope>
    <source>
        <strain evidence="11 12">CICC 11012s</strain>
    </source>
</reference>
<dbReference type="InterPro" id="IPR047187">
    <property type="entry name" value="SF1_C_Upf1"/>
</dbReference>
<accession>A0ABY9H5R1</accession>
<dbReference type="SUPFAM" id="SSF52540">
    <property type="entry name" value="P-loop containing nucleoside triphosphate hydrolases"/>
    <property type="match status" value="1"/>
</dbReference>
<dbReference type="SUPFAM" id="SSF46785">
    <property type="entry name" value="Winged helix' DNA-binding domain"/>
    <property type="match status" value="1"/>
</dbReference>
<evidence type="ECO:0000259" key="8">
    <source>
        <dbReference type="Pfam" id="PF13086"/>
    </source>
</evidence>
<dbReference type="InterPro" id="IPR049468">
    <property type="entry name" value="Restrct_endonuc-II-like_dom"/>
</dbReference>
<organism evidence="11 12">
    <name type="scientific">Halomonas alkalicola</name>
    <dbReference type="NCBI Taxonomy" id="1930622"/>
    <lineage>
        <taxon>Bacteria</taxon>
        <taxon>Pseudomonadati</taxon>
        <taxon>Pseudomonadota</taxon>
        <taxon>Gammaproteobacteria</taxon>
        <taxon>Oceanospirillales</taxon>
        <taxon>Halomonadaceae</taxon>
        <taxon>Halomonas</taxon>
    </lineage>
</organism>